<comment type="caution">
    <text evidence="3">The sequence shown here is derived from an EMBL/GenBank/DDBJ whole genome shotgun (WGS) entry which is preliminary data.</text>
</comment>
<feature type="domain" description="AMP-activated protein kinase glycogen-binding" evidence="2">
    <location>
        <begin position="216"/>
        <end position="289"/>
    </location>
</feature>
<dbReference type="InterPro" id="IPR050827">
    <property type="entry name" value="CRP1_MDG1_kinase"/>
</dbReference>
<dbReference type="InterPro" id="IPR013783">
    <property type="entry name" value="Ig-like_fold"/>
</dbReference>
<reference evidence="3" key="2">
    <citation type="submission" date="2023-01" db="EMBL/GenBank/DDBJ databases">
        <title>Draft genome sequence of Portibacter lacus strain NBRC 108769.</title>
        <authorList>
            <person name="Sun Q."/>
            <person name="Mori K."/>
        </authorList>
    </citation>
    <scope>NUCLEOTIDE SEQUENCE</scope>
    <source>
        <strain evidence="3">NBRC 108769</strain>
    </source>
</reference>
<organism evidence="3 4">
    <name type="scientific">Portibacter lacus</name>
    <dbReference type="NCBI Taxonomy" id="1099794"/>
    <lineage>
        <taxon>Bacteria</taxon>
        <taxon>Pseudomonadati</taxon>
        <taxon>Bacteroidota</taxon>
        <taxon>Saprospiria</taxon>
        <taxon>Saprospirales</taxon>
        <taxon>Haliscomenobacteraceae</taxon>
        <taxon>Portibacter</taxon>
    </lineage>
</organism>
<name>A0AA37SPV3_9BACT</name>
<dbReference type="PANTHER" id="PTHR10343:SF84">
    <property type="entry name" value="5'-AMP-ACTIVATED PROTEIN KINASE SUBUNIT BETA-1"/>
    <property type="match status" value="1"/>
</dbReference>
<dbReference type="Gene3D" id="2.60.40.10">
    <property type="entry name" value="Immunoglobulins"/>
    <property type="match status" value="2"/>
</dbReference>
<dbReference type="CDD" id="cd02859">
    <property type="entry name" value="E_set_AMPKbeta_like_N"/>
    <property type="match status" value="1"/>
</dbReference>
<keyword evidence="4" id="KW-1185">Reference proteome</keyword>
<dbReference type="AlphaFoldDB" id="A0AA37SPV3"/>
<dbReference type="Proteomes" id="UP001156666">
    <property type="component" value="Unassembled WGS sequence"/>
</dbReference>
<proteinExistence type="inferred from homology"/>
<feature type="domain" description="AMP-activated protein kinase glycogen-binding" evidence="2">
    <location>
        <begin position="132"/>
        <end position="203"/>
    </location>
</feature>
<dbReference type="InterPro" id="IPR032640">
    <property type="entry name" value="AMPK1_CBM"/>
</dbReference>
<comment type="similarity">
    <text evidence="1">Belongs to the 5'-AMP-activated protein kinase beta subunit family.</text>
</comment>
<reference evidence="3" key="1">
    <citation type="journal article" date="2014" name="Int. J. Syst. Evol. Microbiol.">
        <title>Complete genome sequence of Corynebacterium casei LMG S-19264T (=DSM 44701T), isolated from a smear-ripened cheese.</title>
        <authorList>
            <consortium name="US DOE Joint Genome Institute (JGI-PGF)"/>
            <person name="Walter F."/>
            <person name="Albersmeier A."/>
            <person name="Kalinowski J."/>
            <person name="Ruckert C."/>
        </authorList>
    </citation>
    <scope>NUCLEOTIDE SEQUENCE</scope>
    <source>
        <strain evidence="3">NBRC 108769</strain>
    </source>
</reference>
<dbReference type="InterPro" id="IPR014756">
    <property type="entry name" value="Ig_E-set"/>
</dbReference>
<evidence type="ECO:0000256" key="1">
    <source>
        <dbReference type="ARBA" id="ARBA00010926"/>
    </source>
</evidence>
<dbReference type="EMBL" id="BSOH01000007">
    <property type="protein sequence ID" value="GLR16974.1"/>
    <property type="molecule type" value="Genomic_DNA"/>
</dbReference>
<accession>A0AA37SPV3</accession>
<dbReference type="PANTHER" id="PTHR10343">
    <property type="entry name" value="5'-AMP-ACTIVATED PROTEIN KINASE , BETA SUBUNIT"/>
    <property type="match status" value="1"/>
</dbReference>
<evidence type="ECO:0000313" key="3">
    <source>
        <dbReference type="EMBL" id="GLR16974.1"/>
    </source>
</evidence>
<gene>
    <name evidence="3" type="ORF">GCM10007940_15890</name>
</gene>
<evidence type="ECO:0000259" key="2">
    <source>
        <dbReference type="Pfam" id="PF16561"/>
    </source>
</evidence>
<dbReference type="SUPFAM" id="SSF81296">
    <property type="entry name" value="E set domains"/>
    <property type="match status" value="2"/>
</dbReference>
<sequence>MTYGQTGGVTLTIKGDMVVFQCSSDKLDSLYAEKFSLVHDFDSLKLSQAIQSKSSFEKLANQWTFHYIQGNVFELRKPLDDFEEEYDPFDKYLLFTEYWQSPRSQLDTTTTQPKIPFQITEEGNARFFLKGNQRAEKVILAGTFNHWNEEEISMIQVDNGWQIDLELAPGIYEYKFIIDGKWTHDVLNSLKLRNEHQTWNSILLIGEKIKFSFTSDENIRKVFLAGSFNNWDDQSIPLEKNGNTWTTTLELPPGKHYYKFIVGREWVLDPENDLMEVDNEGISNSVLIIN</sequence>
<dbReference type="CDD" id="cd07184">
    <property type="entry name" value="E_set_Isoamylase_like_N"/>
    <property type="match status" value="1"/>
</dbReference>
<protein>
    <recommendedName>
        <fullName evidence="2">AMP-activated protein kinase glycogen-binding domain-containing protein</fullName>
    </recommendedName>
</protein>
<evidence type="ECO:0000313" key="4">
    <source>
        <dbReference type="Proteomes" id="UP001156666"/>
    </source>
</evidence>
<dbReference type="Pfam" id="PF16561">
    <property type="entry name" value="AMPK1_CBM"/>
    <property type="match status" value="2"/>
</dbReference>